<comment type="caution">
    <text evidence="2">The sequence shown here is derived from an EMBL/GenBank/DDBJ whole genome shotgun (WGS) entry which is preliminary data.</text>
</comment>
<sequence length="256" mass="29451">MIVIEKVSDGINIKQATDKYISRLLFFKIPVICASHLTFLGFLAVLFGSKRNAHENIIISAIGMFVTTYFICLLPFPIFWLLRMAYYNLIGGKLLNKKYSAILNSEYSKIKQKIETYQKPIIYADYSLAILQCRTTRLGWSKVMAYPNFIAFNGRDFFMTDNIGRMVKFNWDDVRQWSHGTQTGGMLYGGTPSQGINNEIANSQQRVKNAEASGFFVTIRDVNQPKWQFETSDQALQNKWMEIFRQVKDGTLKLQA</sequence>
<name>A0A4P5NR72_9PROT</name>
<evidence type="ECO:0000256" key="1">
    <source>
        <dbReference type="SAM" id="Phobius"/>
    </source>
</evidence>
<accession>A0A4P5NR72</accession>
<keyword evidence="1" id="KW-0472">Membrane</keyword>
<dbReference type="InterPro" id="IPR031863">
    <property type="entry name" value="DUF4755"/>
</dbReference>
<dbReference type="EMBL" id="BDLU01000048">
    <property type="protein sequence ID" value="GCE83963.1"/>
    <property type="molecule type" value="Genomic_DNA"/>
</dbReference>
<feature type="transmembrane region" description="Helical" evidence="1">
    <location>
        <begin position="24"/>
        <end position="45"/>
    </location>
</feature>
<dbReference type="OrthoDB" id="8779339at2"/>
<keyword evidence="1" id="KW-1133">Transmembrane helix</keyword>
<keyword evidence="1" id="KW-0812">Transmembrane</keyword>
<dbReference type="Pfam" id="PF15947">
    <property type="entry name" value="DUF4755"/>
    <property type="match status" value="1"/>
</dbReference>
<proteinExistence type="predicted"/>
<keyword evidence="3" id="KW-1185">Reference proteome</keyword>
<evidence type="ECO:0000313" key="3">
    <source>
        <dbReference type="Proteomes" id="UP000315095"/>
    </source>
</evidence>
<dbReference type="AlphaFoldDB" id="A0A4P5NR72"/>
<dbReference type="Proteomes" id="UP000315095">
    <property type="component" value="Unassembled WGS sequence"/>
</dbReference>
<dbReference type="RefSeq" id="WP_141261434.1">
    <property type="nucleotide sequence ID" value="NZ_BDLU01000048.1"/>
</dbReference>
<gene>
    <name evidence="2" type="ORF">MSKU9_2104</name>
</gene>
<protein>
    <submittedName>
        <fullName evidence="2">Uncharacterized protein</fullName>
    </submittedName>
</protein>
<evidence type="ECO:0000313" key="2">
    <source>
        <dbReference type="EMBL" id="GCE83963.1"/>
    </source>
</evidence>
<organism evidence="2 3">
    <name type="scientific">Komagataeibacter diospyri</name>
    <dbReference type="NCBI Taxonomy" id="1932662"/>
    <lineage>
        <taxon>Bacteria</taxon>
        <taxon>Pseudomonadati</taxon>
        <taxon>Pseudomonadota</taxon>
        <taxon>Alphaproteobacteria</taxon>
        <taxon>Acetobacterales</taxon>
        <taxon>Acetobacteraceae</taxon>
        <taxon>Komagataeibacter</taxon>
    </lineage>
</organism>
<reference evidence="3" key="1">
    <citation type="submission" date="2017-01" db="EMBL/GenBank/DDBJ databases">
        <title>Komagataeibacter sp. MSKU9 whole genome sequencing project.</title>
        <authorList>
            <person name="Matsutani M."/>
            <person name="Naloka K."/>
            <person name="Theeragool G."/>
            <person name="Yakushi T."/>
            <person name="Matsushita K."/>
        </authorList>
    </citation>
    <scope>NUCLEOTIDE SEQUENCE [LARGE SCALE GENOMIC DNA]</scope>
    <source>
        <strain evidence="3">MSKU9</strain>
    </source>
</reference>
<feature type="transmembrane region" description="Helical" evidence="1">
    <location>
        <begin position="57"/>
        <end position="82"/>
    </location>
</feature>